<keyword evidence="2 6" id="KW-0812">Transmembrane</keyword>
<dbReference type="InterPro" id="IPR011547">
    <property type="entry name" value="SLC26A/SulP_dom"/>
</dbReference>
<feature type="transmembrane region" description="Helical" evidence="6">
    <location>
        <begin position="526"/>
        <end position="543"/>
    </location>
</feature>
<dbReference type="Proteomes" id="UP000019335">
    <property type="component" value="Chromosome 16"/>
</dbReference>
<dbReference type="Pfam" id="PF00916">
    <property type="entry name" value="Sulfate_transp"/>
    <property type="match status" value="1"/>
</dbReference>
<evidence type="ECO:0000256" key="2">
    <source>
        <dbReference type="ARBA" id="ARBA00022692"/>
    </source>
</evidence>
<dbReference type="InterPro" id="IPR001902">
    <property type="entry name" value="SLC26A/SulP_fam"/>
</dbReference>
<protein>
    <submittedName>
        <fullName evidence="8">Sulfate transporter</fullName>
    </submittedName>
</protein>
<evidence type="ECO:0000259" key="7">
    <source>
        <dbReference type="Pfam" id="PF00916"/>
    </source>
</evidence>
<feature type="transmembrane region" description="Helical" evidence="6">
    <location>
        <begin position="225"/>
        <end position="245"/>
    </location>
</feature>
<keyword evidence="4 6" id="KW-0472">Membrane</keyword>
<dbReference type="GO" id="GO:0016020">
    <property type="term" value="C:membrane"/>
    <property type="evidence" value="ECO:0007669"/>
    <property type="project" value="UniProtKB-SubCell"/>
</dbReference>
<organism evidence="8 9">
    <name type="scientific">Nannochloropsis gaditana</name>
    <dbReference type="NCBI Taxonomy" id="72520"/>
    <lineage>
        <taxon>Eukaryota</taxon>
        <taxon>Sar</taxon>
        <taxon>Stramenopiles</taxon>
        <taxon>Ochrophyta</taxon>
        <taxon>Eustigmatophyceae</taxon>
        <taxon>Eustigmatales</taxon>
        <taxon>Monodopsidaceae</taxon>
        <taxon>Nannochloropsis</taxon>
    </lineage>
</organism>
<gene>
    <name evidence="8" type="ORF">Naga_100030g51</name>
</gene>
<dbReference type="OrthoDB" id="288203at2759"/>
<dbReference type="PANTHER" id="PTHR11814">
    <property type="entry name" value="SULFATE TRANSPORTER"/>
    <property type="match status" value="1"/>
</dbReference>
<feature type="transmembrane region" description="Helical" evidence="6">
    <location>
        <begin position="549"/>
        <end position="575"/>
    </location>
</feature>
<keyword evidence="3 6" id="KW-1133">Transmembrane helix</keyword>
<dbReference type="AlphaFoldDB" id="W7TTK7"/>
<feature type="transmembrane region" description="Helical" evidence="6">
    <location>
        <begin position="437"/>
        <end position="455"/>
    </location>
</feature>
<evidence type="ECO:0000313" key="9">
    <source>
        <dbReference type="Proteomes" id="UP000019335"/>
    </source>
</evidence>
<feature type="region of interest" description="Disordered" evidence="5">
    <location>
        <begin position="1"/>
        <end position="70"/>
    </location>
</feature>
<feature type="domain" description="SLC26A/SulP transporter" evidence="7">
    <location>
        <begin position="137"/>
        <end position="536"/>
    </location>
</feature>
<evidence type="ECO:0000313" key="8">
    <source>
        <dbReference type="EMBL" id="EWM23684.1"/>
    </source>
</evidence>
<name>W7TTK7_9STRA</name>
<feature type="transmembrane region" description="Helical" evidence="6">
    <location>
        <begin position="398"/>
        <end position="417"/>
    </location>
</feature>
<evidence type="ECO:0000256" key="4">
    <source>
        <dbReference type="ARBA" id="ARBA00023136"/>
    </source>
</evidence>
<evidence type="ECO:0000256" key="3">
    <source>
        <dbReference type="ARBA" id="ARBA00022989"/>
    </source>
</evidence>
<evidence type="ECO:0000256" key="6">
    <source>
        <dbReference type="SAM" id="Phobius"/>
    </source>
</evidence>
<feature type="transmembrane region" description="Helical" evidence="6">
    <location>
        <begin position="352"/>
        <end position="371"/>
    </location>
</feature>
<keyword evidence="9" id="KW-1185">Reference proteome</keyword>
<evidence type="ECO:0000256" key="5">
    <source>
        <dbReference type="SAM" id="MobiDB-lite"/>
    </source>
</evidence>
<feature type="transmembrane region" description="Helical" evidence="6">
    <location>
        <begin position="475"/>
        <end position="497"/>
    </location>
</feature>
<accession>W7TTK7</accession>
<dbReference type="GO" id="GO:0055085">
    <property type="term" value="P:transmembrane transport"/>
    <property type="evidence" value="ECO:0007669"/>
    <property type="project" value="InterPro"/>
</dbReference>
<feature type="transmembrane region" description="Helical" evidence="6">
    <location>
        <begin position="137"/>
        <end position="161"/>
    </location>
</feature>
<sequence length="737" mass="81056">MGSSTSPVSRGSDSEYQQLCGVEEERECDEPPHPTSRLLPGHAAHAADAPRTPWEWVEESDSDQEYQSTDTDEGLLHFLPPAPLFAWTAAHHPKSSSPVTHENQEQRYRRWLELFPRVVMFPPPVVKWLPKYTRHQFWGDLLGGLTVAVMVIPQGMSYAVLAELPPVYGLFCAVSGPLVYTFLGSSRHISIGPVALVSLSLPRVYDVLYPDLLSLPEEEASAVRVHAALSIAFVSGVILSALGLFRLGLIAHLIPPAVMVGFTNAAALAIGVSQIKELLGLQGVPRFDYTWQSGWYVLRHLGDGQAASAGVGLGCIVFLLAAKQLRKRFMQRASPAGTGVPRRFLSVLEAMYPLLSLVLVIVTSLVARLLLSRGVEIIIVKNVPAGLPSPGAPRLDRFWTIVEHSLGVVLVAFMEAYAVAKKYALQEGYHLNVNRELLSLGAANLGASFFSSYPVSGSFSRSAVSYSAGTQTQLANAISAVCVMMVLSFFAQFFYYLPRATLGAIIEVALLNLLDFEGMRREYRRSKLDAIVAFVTFAITLAFDTELGLLGGISASALLVYWMPRGGAFIIRLYVRPRFRRHDKCSICVIDLPRLLLSPTWAQRRLTDYLKSARRSGGAAGMLVILSWHEKWKDEEKSGRDDKVSWEARRRTGQMDENRVQAMIQRAMEAADAAGVPREMTTIVGLPLPGKSCQSVDLSLLMTEGQRKVAENVLRRASSISLLAAYGEELMTDLLTR</sequence>
<dbReference type="EMBL" id="AZIL01001543">
    <property type="protein sequence ID" value="EWM23684.1"/>
    <property type="molecule type" value="Genomic_DNA"/>
</dbReference>
<feature type="compositionally biased region" description="Polar residues" evidence="5">
    <location>
        <begin position="1"/>
        <end position="17"/>
    </location>
</feature>
<feature type="transmembrane region" description="Helical" evidence="6">
    <location>
        <begin position="257"/>
        <end position="275"/>
    </location>
</feature>
<comment type="caution">
    <text evidence="8">The sequence shown here is derived from an EMBL/GenBank/DDBJ whole genome shotgun (WGS) entry which is preliminary data.</text>
</comment>
<reference evidence="8 9" key="1">
    <citation type="journal article" date="2014" name="Mol. Plant">
        <title>Chromosome Scale Genome Assembly and Transcriptome Profiling of Nannochloropsis gaditana in Nitrogen Depletion.</title>
        <authorList>
            <person name="Corteggiani Carpinelli E."/>
            <person name="Telatin A."/>
            <person name="Vitulo N."/>
            <person name="Forcato C."/>
            <person name="D'Angelo M."/>
            <person name="Schiavon R."/>
            <person name="Vezzi A."/>
            <person name="Giacometti G.M."/>
            <person name="Morosinotto T."/>
            <person name="Valle G."/>
        </authorList>
    </citation>
    <scope>NUCLEOTIDE SEQUENCE [LARGE SCALE GENOMIC DNA]</scope>
    <source>
        <strain evidence="8 9">B-31</strain>
    </source>
</reference>
<comment type="subcellular location">
    <subcellularLocation>
        <location evidence="1">Membrane</location>
        <topology evidence="1">Multi-pass membrane protein</topology>
    </subcellularLocation>
</comment>
<evidence type="ECO:0000256" key="1">
    <source>
        <dbReference type="ARBA" id="ARBA00004141"/>
    </source>
</evidence>
<proteinExistence type="predicted"/>
<feature type="transmembrane region" description="Helical" evidence="6">
    <location>
        <begin position="304"/>
        <end position="322"/>
    </location>
</feature>